<dbReference type="PANTHER" id="PTHR31377">
    <property type="entry name" value="AGMATINE DEIMINASE-RELATED"/>
    <property type="match status" value="1"/>
</dbReference>
<dbReference type="EC" id="3.5.3.12" evidence="3"/>
<accession>A0A644WQH5</accession>
<dbReference type="GO" id="GO:0009446">
    <property type="term" value="P:putrescine biosynthetic process"/>
    <property type="evidence" value="ECO:0007669"/>
    <property type="project" value="InterPro"/>
</dbReference>
<dbReference type="EMBL" id="VSSQ01001180">
    <property type="protein sequence ID" value="MPM05939.1"/>
    <property type="molecule type" value="Genomic_DNA"/>
</dbReference>
<name>A0A644WQH5_9ZZZZ</name>
<evidence type="ECO:0000256" key="1">
    <source>
        <dbReference type="ARBA" id="ARBA00022801"/>
    </source>
</evidence>
<dbReference type="NCBIfam" id="TIGR04183">
    <property type="entry name" value="Por_Secre_tail"/>
    <property type="match status" value="1"/>
</dbReference>
<reference evidence="3" key="1">
    <citation type="submission" date="2019-08" db="EMBL/GenBank/DDBJ databases">
        <authorList>
            <person name="Kucharzyk K."/>
            <person name="Murdoch R.W."/>
            <person name="Higgins S."/>
            <person name="Loffler F."/>
        </authorList>
    </citation>
    <scope>NUCLEOTIDE SEQUENCE</scope>
</reference>
<dbReference type="InterPro" id="IPR026444">
    <property type="entry name" value="Secre_tail"/>
</dbReference>
<evidence type="ECO:0000259" key="2">
    <source>
        <dbReference type="Pfam" id="PF18962"/>
    </source>
</evidence>
<dbReference type="PANTHER" id="PTHR31377:SF0">
    <property type="entry name" value="AGMATINE DEIMINASE-RELATED"/>
    <property type="match status" value="1"/>
</dbReference>
<dbReference type="AlphaFoldDB" id="A0A644WQH5"/>
<dbReference type="Gene3D" id="3.75.10.10">
    <property type="entry name" value="L-arginine/glycine Amidinotransferase, Chain A"/>
    <property type="match status" value="1"/>
</dbReference>
<protein>
    <submittedName>
        <fullName evidence="3">Agmatine deiminase</fullName>
        <ecNumber evidence="3">3.5.3.12</ecNumber>
    </submittedName>
</protein>
<dbReference type="Pfam" id="PF18962">
    <property type="entry name" value="Por_Secre_tail"/>
    <property type="match status" value="1"/>
</dbReference>
<gene>
    <name evidence="3" type="primary">aguA_6</name>
    <name evidence="3" type="ORF">SDC9_52234</name>
</gene>
<dbReference type="GO" id="GO:0004668">
    <property type="term" value="F:protein-arginine deiminase activity"/>
    <property type="evidence" value="ECO:0007669"/>
    <property type="project" value="InterPro"/>
</dbReference>
<sequence length="691" mass="77555">MKKNLSVLVIAFFALTISAFSQTENDKIETLRKATLEEIQSAPKDAYKEYFKNIHARTPLKKNLKTDGTAKAANDNNSKSPLDVPSDMIYPGEFDEVQAVIMTWPYITRTVSGNQDAEQLFEGKGMAYNGSTLVDVYSVPYLGNDDFANVFRKLAYGIQQYSQVWINIWNASDSTLILQDMTQKGMPLTNYRFFINNGNSFWYRDCGPVAFYYGEEDQIGFMDFEYYGGRPLDDLIAKRIGEQAGFNVYTTTIEYEGGNILVDGLGSLFTSSAVYALNADRYGLYYLTPNNQLGQQTKTPLTKQQVNDSLTHLMNLDRCVVLPELLYDGGTGHIDLYADMVDEATFVSTKHPDVMANLSDPIKVEQNMDSLTRMFSSTPFGQKYYNTRIPLPAKNNGAWYTSQQEYNGSYTRSFSNHTFVNGAIMQPVFYNSTTGDVAGNLAAIEKMKQTYPGYDFVEIDVREFDGFGGAIHCITKQVPAENPVRIYHYPVRWLNTTNNPSNGVWLTALAQNKSGIESTKLYYRTKGQSEWNEKNMNIYDGNIYDAVLPINPTLEADTIEYYISATSNNGKTINKPITAPKGFYTFVYGTQVQGNGDYIGIDCMEDIKTIELGEFFPNPAQNSTKIEIPQGAKSEIPVKVINLKGQVLANSTIHKGQTSFEINTSSMRSGNYWVIFGENTNVSIKKIVVVK</sequence>
<dbReference type="InterPro" id="IPR007466">
    <property type="entry name" value="Peptidyl-Arg-deiminase_porph"/>
</dbReference>
<feature type="domain" description="Secretion system C-terminal sorting" evidence="2">
    <location>
        <begin position="616"/>
        <end position="689"/>
    </location>
</feature>
<dbReference type="SUPFAM" id="SSF55909">
    <property type="entry name" value="Pentein"/>
    <property type="match status" value="1"/>
</dbReference>
<evidence type="ECO:0000313" key="3">
    <source>
        <dbReference type="EMBL" id="MPM05939.1"/>
    </source>
</evidence>
<dbReference type="GO" id="GO:0047632">
    <property type="term" value="F:agmatine deiminase activity"/>
    <property type="evidence" value="ECO:0007669"/>
    <property type="project" value="UniProtKB-EC"/>
</dbReference>
<proteinExistence type="predicted"/>
<comment type="caution">
    <text evidence="3">The sequence shown here is derived from an EMBL/GenBank/DDBJ whole genome shotgun (WGS) entry which is preliminary data.</text>
</comment>
<keyword evidence="1 3" id="KW-0378">Hydrolase</keyword>
<organism evidence="3">
    <name type="scientific">bioreactor metagenome</name>
    <dbReference type="NCBI Taxonomy" id="1076179"/>
    <lineage>
        <taxon>unclassified sequences</taxon>
        <taxon>metagenomes</taxon>
        <taxon>ecological metagenomes</taxon>
    </lineage>
</organism>
<dbReference type="Pfam" id="PF04371">
    <property type="entry name" value="PAD_porph"/>
    <property type="match status" value="1"/>
</dbReference>